<dbReference type="AlphaFoldDB" id="A0A183SNX5"/>
<dbReference type="EMBL" id="UYSU01033462">
    <property type="protein sequence ID" value="VDL92308.1"/>
    <property type="molecule type" value="Genomic_DNA"/>
</dbReference>
<accession>A0A183SNX5</accession>
<dbReference type="Proteomes" id="UP000275846">
    <property type="component" value="Unassembled WGS sequence"/>
</dbReference>
<sequence>MTGRVDSSLKEVITSSTAQQHRAMKKRDGRDCGRITLIAKNSRQSKKYTWEQNESAIMNEKPDDLWAKAEKVVCISDGKLDGLPTASSVDGSGNRSCPLTDHGQSHRIQVAKTEKVRDGAAGVDDEALRAHLPATNCTRESSLQTQRTIVVDITPNPHYVNLVIGC</sequence>
<name>A0A183SNX5_SCHSO</name>
<feature type="region of interest" description="Disordered" evidence="1">
    <location>
        <begin position="1"/>
        <end position="29"/>
    </location>
</feature>
<evidence type="ECO:0000313" key="4">
    <source>
        <dbReference type="WBParaSite" id="SSLN_0000611601-mRNA-1"/>
    </source>
</evidence>
<dbReference type="WBParaSite" id="SSLN_0000611601-mRNA-1">
    <property type="protein sequence ID" value="SSLN_0000611601-mRNA-1"/>
    <property type="gene ID" value="SSLN_0000611601"/>
</dbReference>
<gene>
    <name evidence="2" type="ORF">SSLN_LOCUS5923</name>
</gene>
<evidence type="ECO:0000313" key="2">
    <source>
        <dbReference type="EMBL" id="VDL92308.1"/>
    </source>
</evidence>
<feature type="compositionally biased region" description="Polar residues" evidence="1">
    <location>
        <begin position="85"/>
        <end position="97"/>
    </location>
</feature>
<evidence type="ECO:0000313" key="3">
    <source>
        <dbReference type="Proteomes" id="UP000275846"/>
    </source>
</evidence>
<protein>
    <submittedName>
        <fullName evidence="2 4">Uncharacterized protein</fullName>
    </submittedName>
</protein>
<keyword evidence="3" id="KW-1185">Reference proteome</keyword>
<organism evidence="4">
    <name type="scientific">Schistocephalus solidus</name>
    <name type="common">Tapeworm</name>
    <dbReference type="NCBI Taxonomy" id="70667"/>
    <lineage>
        <taxon>Eukaryota</taxon>
        <taxon>Metazoa</taxon>
        <taxon>Spiralia</taxon>
        <taxon>Lophotrochozoa</taxon>
        <taxon>Platyhelminthes</taxon>
        <taxon>Cestoda</taxon>
        <taxon>Eucestoda</taxon>
        <taxon>Diphyllobothriidea</taxon>
        <taxon>Diphyllobothriidae</taxon>
        <taxon>Schistocephalus</taxon>
    </lineage>
</organism>
<reference evidence="4" key="1">
    <citation type="submission" date="2016-06" db="UniProtKB">
        <authorList>
            <consortium name="WormBaseParasite"/>
        </authorList>
    </citation>
    <scope>IDENTIFICATION</scope>
</reference>
<evidence type="ECO:0000256" key="1">
    <source>
        <dbReference type="SAM" id="MobiDB-lite"/>
    </source>
</evidence>
<proteinExistence type="predicted"/>
<reference evidence="2 3" key="2">
    <citation type="submission" date="2018-11" db="EMBL/GenBank/DDBJ databases">
        <authorList>
            <consortium name="Pathogen Informatics"/>
        </authorList>
    </citation>
    <scope>NUCLEOTIDE SEQUENCE [LARGE SCALE GENOMIC DNA]</scope>
    <source>
        <strain evidence="2 3">NST_G2</strain>
    </source>
</reference>
<feature type="region of interest" description="Disordered" evidence="1">
    <location>
        <begin position="85"/>
        <end position="106"/>
    </location>
</feature>